<name>A0A446BBM4_9PEZI</name>
<evidence type="ECO:0000313" key="4">
    <source>
        <dbReference type="Proteomes" id="UP000289323"/>
    </source>
</evidence>
<dbReference type="AlphaFoldDB" id="A0A446BBM4"/>
<evidence type="ECO:0000313" key="3">
    <source>
        <dbReference type="EMBL" id="SPQ19884.1"/>
    </source>
</evidence>
<dbReference type="PANTHER" id="PTHR38788">
    <property type="entry name" value="CLR5 DOMAIN-CONTAINING PROTEIN"/>
    <property type="match status" value="1"/>
</dbReference>
<evidence type="ECO:0000256" key="1">
    <source>
        <dbReference type="SAM" id="MobiDB-lite"/>
    </source>
</evidence>
<organism evidence="3 4">
    <name type="scientific">Thermothielavioides terrestris</name>
    <dbReference type="NCBI Taxonomy" id="2587410"/>
    <lineage>
        <taxon>Eukaryota</taxon>
        <taxon>Fungi</taxon>
        <taxon>Dikarya</taxon>
        <taxon>Ascomycota</taxon>
        <taxon>Pezizomycotina</taxon>
        <taxon>Sordariomycetes</taxon>
        <taxon>Sordariomycetidae</taxon>
        <taxon>Sordariales</taxon>
        <taxon>Chaetomiaceae</taxon>
        <taxon>Thermothielavioides</taxon>
    </lineage>
</organism>
<feature type="region of interest" description="Disordered" evidence="1">
    <location>
        <begin position="1"/>
        <end position="61"/>
    </location>
</feature>
<gene>
    <name evidence="3" type="ORF">TT172_LOCUS2303</name>
</gene>
<feature type="compositionally biased region" description="Basic residues" evidence="1">
    <location>
        <begin position="117"/>
        <end position="136"/>
    </location>
</feature>
<protein>
    <submittedName>
        <fullName evidence="3">40a236d8-bcad-4c16-a6f0-0091285cbbdb</fullName>
    </submittedName>
</protein>
<dbReference type="PANTHER" id="PTHR38788:SF3">
    <property type="entry name" value="CLR5 DOMAIN-CONTAINING PROTEIN"/>
    <property type="match status" value="1"/>
</dbReference>
<dbReference type="InterPro" id="IPR025676">
    <property type="entry name" value="Clr5_dom"/>
</dbReference>
<accession>A0A446BBM4</accession>
<evidence type="ECO:0000259" key="2">
    <source>
        <dbReference type="Pfam" id="PF14420"/>
    </source>
</evidence>
<proteinExistence type="predicted"/>
<dbReference type="Proteomes" id="UP000289323">
    <property type="component" value="Unassembled WGS sequence"/>
</dbReference>
<feature type="compositionally biased region" description="Polar residues" evidence="1">
    <location>
        <begin position="23"/>
        <end position="35"/>
    </location>
</feature>
<dbReference type="EMBL" id="OUUZ01000001">
    <property type="protein sequence ID" value="SPQ19884.1"/>
    <property type="molecule type" value="Genomic_DNA"/>
</dbReference>
<feature type="domain" description="Clr5" evidence="2">
    <location>
        <begin position="60"/>
        <end position="112"/>
    </location>
</feature>
<sequence>MSATDTSLHGLPELSELPEATESIVTKTEADTSVTVLEHDEDAASATEPAPERPMVPTSAADWESKKSIIRKLYMDQNMILNEVIEIMLKKHKFKATARMYKGQFAKWKWTKYNKTGKHSAIKPSKSRSTKGKSARSRLETPDRRVYIPGRSGIGARMLQLAPLSQHHHLQYFGDEDCQVESTLSAYAALILHWSERETPWKTDDAGHLLRPQRQSVLQHVRAAQEHFVHGRAQLGGELLRRAFLGIEAAVESALEVEALWDCCLAVPQLVLTLGWTDMLTIFARYLHQFTSIKLPGHPITKIAASLHRLSRQATATSSSNSADHTRLATAAGPCWQLLDAFVSRAWTLWIDCVSRVRGAHDDVTIHLKRGYVTLVDPGHGMARGLLSDFGEAVRASLARRGAFATTSRILELEHLLVRMFLPLFTPGTARRAEEMLTGVAARIEGKRGRVGVPVTQWDYLDRYLVFSANYFRAAIAEHCGERVKAAWYRRRILDSPRDLFWLQTSLLVESQLRSDGLDAEANEIQEARVEAQSRLGIAESELRLTGRVEERKGGGRLSGDMEPRKQGMIMEF</sequence>
<feature type="region of interest" description="Disordered" evidence="1">
    <location>
        <begin position="117"/>
        <end position="141"/>
    </location>
</feature>
<reference evidence="3 4" key="1">
    <citation type="submission" date="2018-04" db="EMBL/GenBank/DDBJ databases">
        <authorList>
            <person name="Huttner S."/>
            <person name="Dainat J."/>
        </authorList>
    </citation>
    <scope>NUCLEOTIDE SEQUENCE [LARGE SCALE GENOMIC DNA]</scope>
</reference>
<dbReference type="Pfam" id="PF14420">
    <property type="entry name" value="Clr5"/>
    <property type="match status" value="1"/>
</dbReference>